<dbReference type="InterPro" id="IPR036390">
    <property type="entry name" value="WH_DNA-bd_sf"/>
</dbReference>
<keyword evidence="1" id="KW-0805">Transcription regulation</keyword>
<dbReference type="CDD" id="cd07377">
    <property type="entry name" value="WHTH_GntR"/>
    <property type="match status" value="1"/>
</dbReference>
<dbReference type="Gene3D" id="1.10.10.10">
    <property type="entry name" value="Winged helix-like DNA-binding domain superfamily/Winged helix DNA-binding domain"/>
    <property type="match status" value="1"/>
</dbReference>
<evidence type="ECO:0000313" key="6">
    <source>
        <dbReference type="Proteomes" id="UP000037507"/>
    </source>
</evidence>
<dbReference type="GO" id="GO:0003677">
    <property type="term" value="F:DNA binding"/>
    <property type="evidence" value="ECO:0007669"/>
    <property type="project" value="UniProtKB-KW"/>
</dbReference>
<dbReference type="InterPro" id="IPR000524">
    <property type="entry name" value="Tscrpt_reg_HTH_GntR"/>
</dbReference>
<dbReference type="GO" id="GO:0045892">
    <property type="term" value="P:negative regulation of DNA-templated transcription"/>
    <property type="evidence" value="ECO:0007669"/>
    <property type="project" value="TreeGrafter"/>
</dbReference>
<evidence type="ECO:0000256" key="2">
    <source>
        <dbReference type="ARBA" id="ARBA00023125"/>
    </source>
</evidence>
<dbReference type="STRING" id="1293045.H663_03505"/>
<protein>
    <recommendedName>
        <fullName evidence="4">HTH gntR-type domain-containing protein</fullName>
    </recommendedName>
</protein>
<gene>
    <name evidence="5" type="ORF">H663_005565</name>
</gene>
<dbReference type="AlphaFoldDB" id="A0A2T7UFK0"/>
<dbReference type="GO" id="GO:0003700">
    <property type="term" value="F:DNA-binding transcription factor activity"/>
    <property type="evidence" value="ECO:0007669"/>
    <property type="project" value="InterPro"/>
</dbReference>
<dbReference type="PANTHER" id="PTHR44846">
    <property type="entry name" value="MANNOSYL-D-GLYCERATE TRANSPORT/METABOLISM SYSTEM REPRESSOR MNGR-RELATED"/>
    <property type="match status" value="1"/>
</dbReference>
<name>A0A2T7UFK0_9BURK</name>
<dbReference type="OrthoDB" id="2530535at2"/>
<comment type="caution">
    <text evidence="5">The sequence shown here is derived from an EMBL/GenBank/DDBJ whole genome shotgun (WGS) entry which is preliminary data.</text>
</comment>
<dbReference type="PANTHER" id="PTHR44846:SF1">
    <property type="entry name" value="MANNOSYL-D-GLYCERATE TRANSPORT_METABOLISM SYSTEM REPRESSOR MNGR-RELATED"/>
    <property type="match status" value="1"/>
</dbReference>
<dbReference type="Proteomes" id="UP000037507">
    <property type="component" value="Unassembled WGS sequence"/>
</dbReference>
<dbReference type="InterPro" id="IPR011663">
    <property type="entry name" value="UTRA"/>
</dbReference>
<dbReference type="InterPro" id="IPR028978">
    <property type="entry name" value="Chorismate_lyase_/UTRA_dom_sf"/>
</dbReference>
<dbReference type="Gene3D" id="3.40.1410.10">
    <property type="entry name" value="Chorismate lyase-like"/>
    <property type="match status" value="1"/>
</dbReference>
<sequence>MLYRQVKRQLINDIQSGFAAPGAALPNEKDLAQRFQVSVGTIRRAVDELVAEHVLLRQQGRGTFVGKLDRERFMFQFFKIVPRDRPSEFPEVRLHKFAKSRATQMEAQALGLHGNQWVFRIENVLHLQGQPVIHDRITIAAAMFPGLNQASFTARTTTIYGHYQAAFGVTIVEADERVRAELVLPDSAQLLNLAMPSPVLRIDRVAHTFDRKPAEFRTSIVDTRNFDYVSRMREMT</sequence>
<keyword evidence="3" id="KW-0804">Transcription</keyword>
<dbReference type="InterPro" id="IPR050679">
    <property type="entry name" value="Bact_HTH_transcr_reg"/>
</dbReference>
<evidence type="ECO:0000259" key="4">
    <source>
        <dbReference type="PROSITE" id="PS50949"/>
    </source>
</evidence>
<evidence type="ECO:0000256" key="3">
    <source>
        <dbReference type="ARBA" id="ARBA00023163"/>
    </source>
</evidence>
<organism evidence="5 6">
    <name type="scientific">Limnohabitans planktonicus II-D5</name>
    <dbReference type="NCBI Taxonomy" id="1293045"/>
    <lineage>
        <taxon>Bacteria</taxon>
        <taxon>Pseudomonadati</taxon>
        <taxon>Pseudomonadota</taxon>
        <taxon>Betaproteobacteria</taxon>
        <taxon>Burkholderiales</taxon>
        <taxon>Comamonadaceae</taxon>
        <taxon>Limnohabitans</taxon>
    </lineage>
</organism>
<dbReference type="SUPFAM" id="SSF64288">
    <property type="entry name" value="Chorismate lyase-like"/>
    <property type="match status" value="1"/>
</dbReference>
<reference evidence="5" key="1">
    <citation type="submission" date="2017-04" db="EMBL/GenBank/DDBJ databases">
        <title>Unexpected and diverse lifestyles within the genus Limnohabitans.</title>
        <authorList>
            <person name="Kasalicky V."/>
            <person name="Mehrshad M."/>
            <person name="Andrei S.-A."/>
            <person name="Salcher M."/>
            <person name="Kratochvilova H."/>
            <person name="Simek K."/>
            <person name="Ghai R."/>
        </authorList>
    </citation>
    <scope>NUCLEOTIDE SEQUENCE [LARGE SCALE GENOMIC DNA]</scope>
    <source>
        <strain evidence="5">II-D5</strain>
    </source>
</reference>
<dbReference type="Pfam" id="PF07702">
    <property type="entry name" value="UTRA"/>
    <property type="match status" value="1"/>
</dbReference>
<proteinExistence type="predicted"/>
<accession>A0A2T7UFK0</accession>
<evidence type="ECO:0000256" key="1">
    <source>
        <dbReference type="ARBA" id="ARBA00023015"/>
    </source>
</evidence>
<keyword evidence="6" id="KW-1185">Reference proteome</keyword>
<dbReference type="SMART" id="SM00345">
    <property type="entry name" value="HTH_GNTR"/>
    <property type="match status" value="1"/>
</dbReference>
<dbReference type="RefSeq" id="WP_053169901.1">
    <property type="nucleotide sequence ID" value="NZ_LFYT02000005.1"/>
</dbReference>
<dbReference type="EMBL" id="LFYT02000005">
    <property type="protein sequence ID" value="PVE43480.1"/>
    <property type="molecule type" value="Genomic_DNA"/>
</dbReference>
<evidence type="ECO:0000313" key="5">
    <source>
        <dbReference type="EMBL" id="PVE43480.1"/>
    </source>
</evidence>
<dbReference type="PROSITE" id="PS50949">
    <property type="entry name" value="HTH_GNTR"/>
    <property type="match status" value="1"/>
</dbReference>
<dbReference type="SMART" id="SM00866">
    <property type="entry name" value="UTRA"/>
    <property type="match status" value="1"/>
</dbReference>
<dbReference type="InterPro" id="IPR036388">
    <property type="entry name" value="WH-like_DNA-bd_sf"/>
</dbReference>
<feature type="domain" description="HTH gntR-type" evidence="4">
    <location>
        <begin position="1"/>
        <end position="68"/>
    </location>
</feature>
<keyword evidence="2" id="KW-0238">DNA-binding</keyword>
<dbReference type="SUPFAM" id="SSF46785">
    <property type="entry name" value="Winged helix' DNA-binding domain"/>
    <property type="match status" value="1"/>
</dbReference>
<dbReference type="Pfam" id="PF00392">
    <property type="entry name" value="GntR"/>
    <property type="match status" value="1"/>
</dbReference>